<proteinExistence type="predicted"/>
<protein>
    <submittedName>
        <fullName evidence="1">Uncharacterized protein</fullName>
    </submittedName>
</protein>
<accession>A0A8S7BIB3</accession>
<feature type="non-terminal residue" evidence="1">
    <location>
        <position position="141"/>
    </location>
</feature>
<gene>
    <name evidence="1" type="ORF">C1Q91_005281</name>
</gene>
<dbReference type="AlphaFoldDB" id="A0A8S7BIB3"/>
<name>A0A8S7BIB3_ECOLX</name>
<organism evidence="1 2">
    <name type="scientific">Escherichia coli</name>
    <dbReference type="NCBI Taxonomy" id="562"/>
    <lineage>
        <taxon>Bacteria</taxon>
        <taxon>Pseudomonadati</taxon>
        <taxon>Pseudomonadota</taxon>
        <taxon>Gammaproteobacteria</taxon>
        <taxon>Enterobacterales</taxon>
        <taxon>Enterobacteriaceae</taxon>
        <taxon>Escherichia</taxon>
    </lineage>
</organism>
<dbReference type="Proteomes" id="UP000523388">
    <property type="component" value="Unassembled WGS sequence"/>
</dbReference>
<dbReference type="EMBL" id="AASCJS010000087">
    <property type="protein sequence ID" value="EFA9848723.1"/>
    <property type="molecule type" value="Genomic_DNA"/>
</dbReference>
<evidence type="ECO:0000313" key="2">
    <source>
        <dbReference type="Proteomes" id="UP000523388"/>
    </source>
</evidence>
<sequence>MKVILATRNRYLEYGLQQLLKKHSVILAREFFMPENRWYTPEYNESWLVICDGQLRRLMRSLFQGRHFLQLDVDMVRGIEDVHDAVRNNLWLWNTGARALTMSEMVVIFGYIYRQLRPCRLASEMGINPKTVNTFLYTALA</sequence>
<reference evidence="1 2" key="1">
    <citation type="submission" date="2018-08" db="EMBL/GenBank/DDBJ databases">
        <authorList>
            <consortium name="GenomeTrakr network: Whole genome sequencing for foodborne pathogen traceback"/>
        </authorList>
    </citation>
    <scope>NUCLEOTIDE SEQUENCE [LARGE SCALE GENOMIC DNA]</scope>
    <source>
        <strain evidence="1 2">AZ-TG102963</strain>
    </source>
</reference>
<evidence type="ECO:0000313" key="1">
    <source>
        <dbReference type="EMBL" id="EFA9848723.1"/>
    </source>
</evidence>
<comment type="caution">
    <text evidence="1">The sequence shown here is derived from an EMBL/GenBank/DDBJ whole genome shotgun (WGS) entry which is preliminary data.</text>
</comment>